<dbReference type="SUPFAM" id="SSF52540">
    <property type="entry name" value="P-loop containing nucleoside triphosphate hydrolases"/>
    <property type="match status" value="1"/>
</dbReference>
<dbReference type="SMART" id="SM00487">
    <property type="entry name" value="DEXDc"/>
    <property type="match status" value="1"/>
</dbReference>
<dbReference type="InterPro" id="IPR027417">
    <property type="entry name" value="P-loop_NTPase"/>
</dbReference>
<dbReference type="SMART" id="SM00490">
    <property type="entry name" value="HELICc"/>
    <property type="match status" value="1"/>
</dbReference>
<feature type="domain" description="Helicase ATP-binding" evidence="7">
    <location>
        <begin position="151"/>
        <end position="368"/>
    </location>
</feature>
<evidence type="ECO:0000256" key="1">
    <source>
        <dbReference type="ARBA" id="ARBA00022741"/>
    </source>
</evidence>
<evidence type="ECO:0000256" key="3">
    <source>
        <dbReference type="ARBA" id="ARBA00022806"/>
    </source>
</evidence>
<dbReference type="Pfam" id="PF00271">
    <property type="entry name" value="Helicase_C"/>
    <property type="match status" value="1"/>
</dbReference>
<reference evidence="9" key="1">
    <citation type="submission" date="2022-12" db="EMBL/GenBank/DDBJ databases">
        <authorList>
            <person name="Brejova B."/>
        </authorList>
    </citation>
    <scope>NUCLEOTIDE SEQUENCE</scope>
</reference>
<dbReference type="GO" id="GO:0016787">
    <property type="term" value="F:hydrolase activity"/>
    <property type="evidence" value="ECO:0007669"/>
    <property type="project" value="UniProtKB-KW"/>
</dbReference>
<dbReference type="EC" id="3.6.4.13" evidence="6"/>
<keyword evidence="2 6" id="KW-0378">Hydrolase</keyword>
<dbReference type="GO" id="GO:0003724">
    <property type="term" value="F:RNA helicase activity"/>
    <property type="evidence" value="ECO:0007669"/>
    <property type="project" value="UniProtKB-EC"/>
</dbReference>
<organism evidence="9 10">
    <name type="scientific">Candida verbasci</name>
    <dbReference type="NCBI Taxonomy" id="1227364"/>
    <lineage>
        <taxon>Eukaryota</taxon>
        <taxon>Fungi</taxon>
        <taxon>Dikarya</taxon>
        <taxon>Ascomycota</taxon>
        <taxon>Saccharomycotina</taxon>
        <taxon>Pichiomycetes</taxon>
        <taxon>Debaryomycetaceae</taxon>
        <taxon>Candida/Lodderomyces clade</taxon>
        <taxon>Candida</taxon>
    </lineage>
</organism>
<dbReference type="AlphaFoldDB" id="A0A9W4U2C2"/>
<accession>A0A9W4U2C2</accession>
<keyword evidence="1 6" id="KW-0547">Nucleotide-binding</keyword>
<dbReference type="InterPro" id="IPR011545">
    <property type="entry name" value="DEAD/DEAH_box_helicase_dom"/>
</dbReference>
<dbReference type="GO" id="GO:0003723">
    <property type="term" value="F:RNA binding"/>
    <property type="evidence" value="ECO:0007669"/>
    <property type="project" value="UniProtKB-UniRule"/>
</dbReference>
<name>A0A9W4U2C2_9ASCO</name>
<keyword evidence="4 6" id="KW-0067">ATP-binding</keyword>
<comment type="similarity">
    <text evidence="6">Belongs to the DEAD box helicase family.</text>
</comment>
<evidence type="ECO:0000259" key="7">
    <source>
        <dbReference type="PROSITE" id="PS51192"/>
    </source>
</evidence>
<comment type="caution">
    <text evidence="9">The sequence shown here is derived from an EMBL/GenBank/DDBJ whole genome shotgun (WGS) entry which is preliminary data.</text>
</comment>
<keyword evidence="3 6" id="KW-0347">Helicase</keyword>
<evidence type="ECO:0000259" key="8">
    <source>
        <dbReference type="PROSITE" id="PS51194"/>
    </source>
</evidence>
<gene>
    <name evidence="9" type="ORF">CANVERA_P5237</name>
</gene>
<dbReference type="CDD" id="cd18787">
    <property type="entry name" value="SF2_C_DEAD"/>
    <property type="match status" value="1"/>
</dbReference>
<evidence type="ECO:0000256" key="5">
    <source>
        <dbReference type="ARBA" id="ARBA00022884"/>
    </source>
</evidence>
<dbReference type="EMBL" id="CANTUO010000007">
    <property type="protein sequence ID" value="CAI5760729.1"/>
    <property type="molecule type" value="Genomic_DNA"/>
</dbReference>
<dbReference type="PROSITE" id="PS51192">
    <property type="entry name" value="HELICASE_ATP_BIND_1"/>
    <property type="match status" value="1"/>
</dbReference>
<comment type="catalytic activity">
    <reaction evidence="6">
        <text>ATP + H2O = ADP + phosphate + H(+)</text>
        <dbReference type="Rhea" id="RHEA:13065"/>
        <dbReference type="ChEBI" id="CHEBI:15377"/>
        <dbReference type="ChEBI" id="CHEBI:15378"/>
        <dbReference type="ChEBI" id="CHEBI:30616"/>
        <dbReference type="ChEBI" id="CHEBI:43474"/>
        <dbReference type="ChEBI" id="CHEBI:456216"/>
        <dbReference type="EC" id="3.6.4.13"/>
    </reaction>
</comment>
<dbReference type="Proteomes" id="UP001152885">
    <property type="component" value="Unassembled WGS sequence"/>
</dbReference>
<dbReference type="PROSITE" id="PS51194">
    <property type="entry name" value="HELICASE_CTER"/>
    <property type="match status" value="1"/>
</dbReference>
<protein>
    <recommendedName>
        <fullName evidence="6">ATP-dependent RNA helicase</fullName>
        <ecNumber evidence="6">3.6.4.13</ecNumber>
    </recommendedName>
</protein>
<dbReference type="Pfam" id="PF00270">
    <property type="entry name" value="DEAD"/>
    <property type="match status" value="1"/>
</dbReference>
<proteinExistence type="inferred from homology"/>
<dbReference type="PANTHER" id="PTHR24031">
    <property type="entry name" value="RNA HELICASE"/>
    <property type="match status" value="1"/>
</dbReference>
<dbReference type="InterPro" id="IPR001650">
    <property type="entry name" value="Helicase_C-like"/>
</dbReference>
<dbReference type="InterPro" id="IPR014001">
    <property type="entry name" value="Helicase_ATP-bd"/>
</dbReference>
<comment type="function">
    <text evidence="6">RNA helicase.</text>
</comment>
<evidence type="ECO:0000256" key="2">
    <source>
        <dbReference type="ARBA" id="ARBA00022801"/>
    </source>
</evidence>
<evidence type="ECO:0000313" key="10">
    <source>
        <dbReference type="Proteomes" id="UP001152885"/>
    </source>
</evidence>
<keyword evidence="10" id="KW-1185">Reference proteome</keyword>
<evidence type="ECO:0000256" key="6">
    <source>
        <dbReference type="RuleBase" id="RU365068"/>
    </source>
</evidence>
<evidence type="ECO:0000256" key="4">
    <source>
        <dbReference type="ARBA" id="ARBA00022840"/>
    </source>
</evidence>
<sequence>MFSLLRQPYDTIIRCDYIRLIHNGRKLVKKQGSKRVDRKRNSTSGSSSNLIFESGKFSKLYNKPVKQDFIQDKIDNFNQLKIFPSVRDAMIKEIKSQYNNTANKPIEEIEIKPSPVQISSIRKITQSRKLKPIDSDSSDSKKSILDDIKLQNELSRTKVFTIAAETGSGKTWAYLSSLLTKLKFDDLELYSANRLKFNNDKKDKYVRSIILLPTHELIDQVYNVLQRANETELNNMDGIAAGYKSFIQNEDGNKLNLHIAKLAHGDPPIDLFTKLDKLGRIDILVTTPGKITGFSKLSKIESPFKPFKKLKYCILDEADTLFDKSFKDETVSVITNFPNLLDLILVSATIPKEFEKTIKSLFPDYKSLIRIETPSLHKVPKGIKIMTLDADLPPYNGSVNRCLAQCIYAISKDGTEPNLVKRIIIFVNEKEETEILKLTLIEKFKIRAQDIVAINGRVKISDRKELIEPFIKPAMPIDEDPDGSKVKILITSDLLARGLNFIGIKNVILMGIPRNSVDLVHRLGRTGRMNQSGRVFIIVSKKKSKKHFVKGLNTAILRGFRIG</sequence>
<feature type="domain" description="Helicase C-terminal" evidence="8">
    <location>
        <begin position="402"/>
        <end position="563"/>
    </location>
</feature>
<keyword evidence="5 6" id="KW-0694">RNA-binding</keyword>
<dbReference type="Gene3D" id="3.40.50.300">
    <property type="entry name" value="P-loop containing nucleotide triphosphate hydrolases"/>
    <property type="match status" value="2"/>
</dbReference>
<comment type="domain">
    <text evidence="6">The Q motif is unique to and characteristic of the DEAD box family of RNA helicases and controls ATP binding and hydrolysis.</text>
</comment>
<evidence type="ECO:0000313" key="9">
    <source>
        <dbReference type="EMBL" id="CAI5760729.1"/>
    </source>
</evidence>
<dbReference type="OrthoDB" id="10256233at2759"/>
<dbReference type="GO" id="GO:0005524">
    <property type="term" value="F:ATP binding"/>
    <property type="evidence" value="ECO:0007669"/>
    <property type="project" value="UniProtKB-UniRule"/>
</dbReference>